<dbReference type="InterPro" id="IPR036795">
    <property type="entry name" value="IMP_cyclohydrolase-like_sf"/>
</dbReference>
<keyword evidence="3" id="KW-1185">Reference proteome</keyword>
<evidence type="ECO:0000313" key="2">
    <source>
        <dbReference type="EMBL" id="QKW54056.1"/>
    </source>
</evidence>
<name>A0A7H8NI40_9ACTN</name>
<proteinExistence type="predicted"/>
<evidence type="ECO:0000313" key="3">
    <source>
        <dbReference type="Proteomes" id="UP000509303"/>
    </source>
</evidence>
<dbReference type="Gene3D" id="3.60.20.20">
    <property type="entry name" value="Inosine monophosphate cyclohydrolase-like"/>
    <property type="match status" value="1"/>
</dbReference>
<dbReference type="Pfam" id="PF07826">
    <property type="entry name" value="IMP_cyclohyd"/>
    <property type="match status" value="1"/>
</dbReference>
<dbReference type="GO" id="GO:0003937">
    <property type="term" value="F:IMP cyclohydrolase activity"/>
    <property type="evidence" value="ECO:0007669"/>
    <property type="project" value="InterPro"/>
</dbReference>
<dbReference type="SUPFAM" id="SSF75569">
    <property type="entry name" value="Archaeal IMP cyclohydrolase PurO"/>
    <property type="match status" value="1"/>
</dbReference>
<dbReference type="InterPro" id="IPR020600">
    <property type="entry name" value="IMP_cyclohydrolase-like"/>
</dbReference>
<evidence type="ECO:0000259" key="1">
    <source>
        <dbReference type="Pfam" id="PF07826"/>
    </source>
</evidence>
<organism evidence="2 3">
    <name type="scientific">Streptomyces buecherae</name>
    <dbReference type="NCBI Taxonomy" id="2763006"/>
    <lineage>
        <taxon>Bacteria</taxon>
        <taxon>Bacillati</taxon>
        <taxon>Actinomycetota</taxon>
        <taxon>Actinomycetes</taxon>
        <taxon>Kitasatosporales</taxon>
        <taxon>Streptomycetaceae</taxon>
        <taxon>Streptomyces</taxon>
    </lineage>
</organism>
<dbReference type="RefSeq" id="WP_176165760.1">
    <property type="nucleotide sequence ID" value="NZ_CP054929.1"/>
</dbReference>
<reference evidence="2 3" key="1">
    <citation type="submission" date="2020-06" db="EMBL/GenBank/DDBJ databases">
        <title>Genome mining for natural products.</title>
        <authorList>
            <person name="Zhang B."/>
            <person name="Shi J."/>
            <person name="Ge H."/>
        </authorList>
    </citation>
    <scope>NUCLEOTIDE SEQUENCE [LARGE SCALE GENOMIC DNA]</scope>
    <source>
        <strain evidence="2 3">NA00687</strain>
    </source>
</reference>
<gene>
    <name evidence="2" type="ORF">HUT08_35855</name>
</gene>
<dbReference type="GO" id="GO:0006188">
    <property type="term" value="P:IMP biosynthetic process"/>
    <property type="evidence" value="ECO:0007669"/>
    <property type="project" value="InterPro"/>
</dbReference>
<dbReference type="AlphaFoldDB" id="A0A7H8NI40"/>
<dbReference type="EMBL" id="CP054929">
    <property type="protein sequence ID" value="QKW54056.1"/>
    <property type="molecule type" value="Genomic_DNA"/>
</dbReference>
<feature type="domain" description="Inosine monophosphate cyclohydrolase-like" evidence="1">
    <location>
        <begin position="10"/>
        <end position="209"/>
    </location>
</feature>
<dbReference type="Proteomes" id="UP000509303">
    <property type="component" value="Chromosome"/>
</dbReference>
<sequence>MREAVAGNRYPGRGVVWARTLDGALCGGYFLTGRGAASRARAVRRGDGELIVSPTGESEHDPLRHYVAARERDGWLVFGNGEQVAVVSDRLRQGESAVASLGGLEYEPDPPIFTPRVTVVADLRSGRDAWLGAARRSRGARSTADVLTLAVRDLEPGDAVLMTTYRSDGRTVATGEPFLEARTTAADQGQLLDELWGALTPELRVAAAVFEPGRLADAAIRHQAPARV</sequence>
<accession>A0A7H8NI40</accession>
<protein>
    <recommendedName>
        <fullName evidence="1">Inosine monophosphate cyclohydrolase-like domain-containing protein</fullName>
    </recommendedName>
</protein>